<organism evidence="2 3">
    <name type="scientific">Tenggerimyces flavus</name>
    <dbReference type="NCBI Taxonomy" id="1708749"/>
    <lineage>
        <taxon>Bacteria</taxon>
        <taxon>Bacillati</taxon>
        <taxon>Actinomycetota</taxon>
        <taxon>Actinomycetes</taxon>
        <taxon>Propionibacteriales</taxon>
        <taxon>Nocardioidaceae</taxon>
        <taxon>Tenggerimyces</taxon>
    </lineage>
</organism>
<accession>A0ABV7YEB4</accession>
<evidence type="ECO:0000256" key="1">
    <source>
        <dbReference type="SAM" id="MobiDB-lite"/>
    </source>
</evidence>
<protein>
    <submittedName>
        <fullName evidence="2">Uncharacterized protein</fullName>
    </submittedName>
</protein>
<name>A0ABV7YEB4_9ACTN</name>
<dbReference type="Proteomes" id="UP001595699">
    <property type="component" value="Unassembled WGS sequence"/>
</dbReference>
<evidence type="ECO:0000313" key="2">
    <source>
        <dbReference type="EMBL" id="MFC3762399.1"/>
    </source>
</evidence>
<proteinExistence type="predicted"/>
<keyword evidence="3" id="KW-1185">Reference proteome</keyword>
<feature type="compositionally biased region" description="Basic and acidic residues" evidence="1">
    <location>
        <begin position="29"/>
        <end position="40"/>
    </location>
</feature>
<comment type="caution">
    <text evidence="2">The sequence shown here is derived from an EMBL/GenBank/DDBJ whole genome shotgun (WGS) entry which is preliminary data.</text>
</comment>
<sequence length="50" mass="5350">MEIRKMTSDESTQFLAQPLVAVLALDEPREPGDHVRDHDGAVAYGGAPAS</sequence>
<dbReference type="EMBL" id="JBHRZH010000015">
    <property type="protein sequence ID" value="MFC3762399.1"/>
    <property type="molecule type" value="Genomic_DNA"/>
</dbReference>
<dbReference type="RefSeq" id="WP_205118694.1">
    <property type="nucleotide sequence ID" value="NZ_JAFBCM010000001.1"/>
</dbReference>
<evidence type="ECO:0000313" key="3">
    <source>
        <dbReference type="Proteomes" id="UP001595699"/>
    </source>
</evidence>
<reference evidence="3" key="1">
    <citation type="journal article" date="2019" name="Int. J. Syst. Evol. Microbiol.">
        <title>The Global Catalogue of Microorganisms (GCM) 10K type strain sequencing project: providing services to taxonomists for standard genome sequencing and annotation.</title>
        <authorList>
            <consortium name="The Broad Institute Genomics Platform"/>
            <consortium name="The Broad Institute Genome Sequencing Center for Infectious Disease"/>
            <person name="Wu L."/>
            <person name="Ma J."/>
        </authorList>
    </citation>
    <scope>NUCLEOTIDE SEQUENCE [LARGE SCALE GENOMIC DNA]</scope>
    <source>
        <strain evidence="3">CGMCC 4.7241</strain>
    </source>
</reference>
<gene>
    <name evidence="2" type="ORF">ACFOUW_16275</name>
</gene>
<feature type="region of interest" description="Disordered" evidence="1">
    <location>
        <begin position="29"/>
        <end position="50"/>
    </location>
</feature>